<dbReference type="Pfam" id="PF06607">
    <property type="entry name" value="Prokineticin"/>
    <property type="match status" value="1"/>
</dbReference>
<evidence type="ECO:0000256" key="2">
    <source>
        <dbReference type="ARBA" id="ARBA00006999"/>
    </source>
</evidence>
<dbReference type="InterPro" id="IPR009523">
    <property type="entry name" value="Prokineticin"/>
</dbReference>
<feature type="signal peptide" evidence="10">
    <location>
        <begin position="1"/>
        <end position="27"/>
    </location>
</feature>
<evidence type="ECO:0000256" key="4">
    <source>
        <dbReference type="ARBA" id="ARBA00022729"/>
    </source>
</evidence>
<reference evidence="12 13" key="1">
    <citation type="journal article" date="2020" name="Mol. Biol. Evol.">
        <title>Interspecific Gene Flow and the Evolution of Specialization in Black and White Rhinoceros.</title>
        <authorList>
            <person name="Moodley Y."/>
            <person name="Westbury M.V."/>
            <person name="Russo I.M."/>
            <person name="Gopalakrishnan S."/>
            <person name="Rakotoarivelo A."/>
            <person name="Olsen R.A."/>
            <person name="Prost S."/>
            <person name="Tunstall T."/>
            <person name="Ryder O.A."/>
            <person name="Dalen L."/>
            <person name="Bruford M.W."/>
        </authorList>
    </citation>
    <scope>NUCLEOTIDE SEQUENCE [LARGE SCALE GENOMIC DNA]</scope>
    <source>
        <strain evidence="12">SBR-YM</strain>
        <tissue evidence="12">Skin</tissue>
    </source>
</reference>
<dbReference type="InterPro" id="IPR023569">
    <property type="entry name" value="Prokineticin_domain"/>
</dbReference>
<dbReference type="GO" id="GO:0001664">
    <property type="term" value="F:G protein-coupled receptor binding"/>
    <property type="evidence" value="ECO:0007669"/>
    <property type="project" value="UniProtKB-ARBA"/>
</dbReference>
<evidence type="ECO:0000256" key="1">
    <source>
        <dbReference type="ARBA" id="ARBA00004613"/>
    </source>
</evidence>
<dbReference type="PANTHER" id="PTHR18821">
    <property type="entry name" value="PROKINETICIN"/>
    <property type="match status" value="1"/>
</dbReference>
<dbReference type="GO" id="GO:0005576">
    <property type="term" value="C:extracellular region"/>
    <property type="evidence" value="ECO:0007669"/>
    <property type="project" value="UniProtKB-SubCell"/>
</dbReference>
<organism evidence="12 13">
    <name type="scientific">Diceros bicornis minor</name>
    <name type="common">South-central black rhinoceros</name>
    <dbReference type="NCBI Taxonomy" id="77932"/>
    <lineage>
        <taxon>Eukaryota</taxon>
        <taxon>Metazoa</taxon>
        <taxon>Chordata</taxon>
        <taxon>Craniata</taxon>
        <taxon>Vertebrata</taxon>
        <taxon>Euteleostomi</taxon>
        <taxon>Mammalia</taxon>
        <taxon>Eutheria</taxon>
        <taxon>Laurasiatheria</taxon>
        <taxon>Perissodactyla</taxon>
        <taxon>Rhinocerotidae</taxon>
        <taxon>Diceros</taxon>
    </lineage>
</organism>
<dbReference type="GO" id="GO:0048511">
    <property type="term" value="P:rhythmic process"/>
    <property type="evidence" value="ECO:0007669"/>
    <property type="project" value="UniProtKB-KW"/>
</dbReference>
<evidence type="ECO:0000256" key="5">
    <source>
        <dbReference type="ARBA" id="ARBA00023108"/>
    </source>
</evidence>
<gene>
    <name evidence="12" type="ORF">HPG69_008043</name>
</gene>
<evidence type="ECO:0000256" key="7">
    <source>
        <dbReference type="ARBA" id="ARBA00023320"/>
    </source>
</evidence>
<keyword evidence="13" id="KW-1185">Reference proteome</keyword>
<name>A0A7J7F3P4_DICBM</name>
<proteinExistence type="inferred from homology"/>
<accession>A0A7J7F3P4</accession>
<keyword evidence="6" id="KW-1015">Disulfide bond</keyword>
<dbReference type="SUPFAM" id="SSF57190">
    <property type="entry name" value="Colipase-like"/>
    <property type="match status" value="2"/>
</dbReference>
<keyword evidence="5" id="KW-0090">Biological rhythms</keyword>
<sequence length="144" mass="16089">MRSPRCAPLLLLLLLPPLLLTPHAGDAAVITGACDKDPQCGGDMCCAVSIWVKSIRICTPMGKVGDSCHPLTRKVSIYICMREPFWKWKAGKKKEEEKKKEKGGKKNLSMVPFFGRRMHHTCPCMPGLACLRTSFNRFVCLARK</sequence>
<keyword evidence="7" id="KW-0527">Neuropeptide</keyword>
<keyword evidence="3" id="KW-0964">Secreted</keyword>
<comment type="function">
    <text evidence="8">May function as an output molecule from the suprachiasmatic nucleus (SCN) that transmits behavioral circadian rhythm. May also function locally within the SCN to synchronize output. Potently contracts gastrointestinal (GI) smooth muscle.</text>
</comment>
<evidence type="ECO:0000313" key="13">
    <source>
        <dbReference type="Proteomes" id="UP000551758"/>
    </source>
</evidence>
<dbReference type="GO" id="GO:0007218">
    <property type="term" value="P:neuropeptide signaling pathway"/>
    <property type="evidence" value="ECO:0007669"/>
    <property type="project" value="UniProtKB-KW"/>
</dbReference>
<dbReference type="AlphaFoldDB" id="A0A7J7F3P4"/>
<dbReference type="FunFam" id="2.10.80.10:FF:000002">
    <property type="entry name" value="prokineticin-2 isoform X2"/>
    <property type="match status" value="1"/>
</dbReference>
<dbReference type="PANTHER" id="PTHR18821:SF8">
    <property type="entry name" value="PROKINETICIN-2"/>
    <property type="match status" value="1"/>
</dbReference>
<comment type="similarity">
    <text evidence="2">Belongs to the AVIT (prokineticin) family.</text>
</comment>
<comment type="caution">
    <text evidence="12">The sequence shown here is derived from an EMBL/GenBank/DDBJ whole genome shotgun (WGS) entry which is preliminary data.</text>
</comment>
<evidence type="ECO:0000256" key="6">
    <source>
        <dbReference type="ARBA" id="ARBA00023157"/>
    </source>
</evidence>
<dbReference type="Proteomes" id="UP000551758">
    <property type="component" value="Unassembled WGS sequence"/>
</dbReference>
<keyword evidence="4 10" id="KW-0732">Signal</keyword>
<evidence type="ECO:0000256" key="10">
    <source>
        <dbReference type="SAM" id="SignalP"/>
    </source>
</evidence>
<evidence type="ECO:0000256" key="8">
    <source>
        <dbReference type="ARBA" id="ARBA00054597"/>
    </source>
</evidence>
<dbReference type="Gene3D" id="2.10.80.10">
    <property type="entry name" value="Lipase, subunit A"/>
    <property type="match status" value="1"/>
</dbReference>
<evidence type="ECO:0000256" key="3">
    <source>
        <dbReference type="ARBA" id="ARBA00022525"/>
    </source>
</evidence>
<dbReference type="EMBL" id="JACDTQ010001388">
    <property type="protein sequence ID" value="KAF5922669.1"/>
    <property type="molecule type" value="Genomic_DNA"/>
</dbReference>
<comment type="subcellular location">
    <subcellularLocation>
        <location evidence="1">Secreted</location>
    </subcellularLocation>
</comment>
<feature type="domain" description="Prokineticin" evidence="11">
    <location>
        <begin position="2"/>
        <end position="141"/>
    </location>
</feature>
<evidence type="ECO:0000259" key="11">
    <source>
        <dbReference type="Pfam" id="PF06607"/>
    </source>
</evidence>
<feature type="chain" id="PRO_5029712178" description="Prokineticin-2" evidence="10">
    <location>
        <begin position="28"/>
        <end position="144"/>
    </location>
</feature>
<protein>
    <recommendedName>
        <fullName evidence="9">Prokineticin-2</fullName>
    </recommendedName>
</protein>
<evidence type="ECO:0000256" key="9">
    <source>
        <dbReference type="ARBA" id="ARBA00069276"/>
    </source>
</evidence>
<evidence type="ECO:0000313" key="12">
    <source>
        <dbReference type="EMBL" id="KAF5922669.1"/>
    </source>
</evidence>
<dbReference type="GO" id="GO:0001935">
    <property type="term" value="P:endothelial cell proliferation"/>
    <property type="evidence" value="ECO:0007669"/>
    <property type="project" value="TreeGrafter"/>
</dbReference>